<proteinExistence type="predicted"/>
<name>A0AAP7B9V4_9FIRM</name>
<sequence length="171" mass="19779">MNTFYHACSYAKADYSRFMNVTAKMALHLIPEQLKSQPVFLCIDDTIISKFGTKFENVSKLFDHATHNGCNYLNGHCFVSLMLCVPVWNRDKISYLAVPLGYRMWQKKESKLELAASMVRHVMPEFSSQKNVIILCDSWYTKQNLVSIVKEYPNLDLIENARADSIIYDHL</sequence>
<reference evidence="1" key="1">
    <citation type="journal article" date="2020" name="Cell Host Microbe">
        <title>Functional and Genomic Variation between Human-Derived Isolates of Lachnospiraceae Reveals Inter- and Intra-Species Diversity.</title>
        <authorList>
            <person name="Sorbara M.T."/>
            <person name="Littmann E.R."/>
            <person name="Fontana E."/>
            <person name="Moody T.U."/>
            <person name="Kohout C.E."/>
            <person name="Gjonbalaj M."/>
            <person name="Eaton V."/>
            <person name="Seok R."/>
            <person name="Leiner I.M."/>
            <person name="Pamer E.G."/>
        </authorList>
    </citation>
    <scope>NUCLEOTIDE SEQUENCE</scope>
    <source>
        <strain evidence="1">MSK.17.79</strain>
    </source>
</reference>
<reference evidence="1" key="2">
    <citation type="submission" date="2020-02" db="EMBL/GenBank/DDBJ databases">
        <authorList>
            <person name="Littmann E."/>
            <person name="Sorbara M."/>
        </authorList>
    </citation>
    <scope>NUCLEOTIDE SEQUENCE</scope>
    <source>
        <strain evidence="1">MSK.17.79</strain>
    </source>
</reference>
<evidence type="ECO:0000313" key="2">
    <source>
        <dbReference type="Proteomes" id="UP001193670"/>
    </source>
</evidence>
<protein>
    <submittedName>
        <fullName evidence="1">Transposase</fullName>
    </submittedName>
</protein>
<dbReference type="Proteomes" id="UP001193670">
    <property type="component" value="Unassembled WGS sequence"/>
</dbReference>
<organism evidence="1 2">
    <name type="scientific">Agathobacter rectalis</name>
    <dbReference type="NCBI Taxonomy" id="39491"/>
    <lineage>
        <taxon>Bacteria</taxon>
        <taxon>Bacillati</taxon>
        <taxon>Bacillota</taxon>
        <taxon>Clostridia</taxon>
        <taxon>Lachnospirales</taxon>
        <taxon>Lachnospiraceae</taxon>
        <taxon>Agathobacter</taxon>
    </lineage>
</organism>
<dbReference type="EMBL" id="JAAILW010000053">
    <property type="protein sequence ID" value="NSC28597.1"/>
    <property type="molecule type" value="Genomic_DNA"/>
</dbReference>
<evidence type="ECO:0000313" key="1">
    <source>
        <dbReference type="EMBL" id="NSC28597.1"/>
    </source>
</evidence>
<accession>A0AAP7B9V4</accession>
<gene>
    <name evidence="1" type="ORF">G4319_14980</name>
</gene>
<dbReference type="AlphaFoldDB" id="A0AAP7B9V4"/>
<comment type="caution">
    <text evidence="1">The sequence shown here is derived from an EMBL/GenBank/DDBJ whole genome shotgun (WGS) entry which is preliminary data.</text>
</comment>